<evidence type="ECO:0000256" key="5">
    <source>
        <dbReference type="ARBA" id="ARBA00022448"/>
    </source>
</evidence>
<keyword evidence="5" id="KW-0813">Transport</keyword>
<feature type="transmembrane region" description="Helical" evidence="18">
    <location>
        <begin position="173"/>
        <end position="190"/>
    </location>
</feature>
<keyword evidence="8" id="KW-0999">Mitochondrion inner membrane</keyword>
<organism evidence="21">
    <name type="scientific">Bombyx mori</name>
    <name type="common">Silk moth</name>
    <dbReference type="NCBI Taxonomy" id="7091"/>
    <lineage>
        <taxon>Eukaryota</taxon>
        <taxon>Metazoa</taxon>
        <taxon>Ecdysozoa</taxon>
        <taxon>Arthropoda</taxon>
        <taxon>Hexapoda</taxon>
        <taxon>Insecta</taxon>
        <taxon>Pterygota</taxon>
        <taxon>Neoptera</taxon>
        <taxon>Endopterygota</taxon>
        <taxon>Lepidoptera</taxon>
        <taxon>Glossata</taxon>
        <taxon>Ditrysia</taxon>
        <taxon>Bombycoidea</taxon>
        <taxon>Bombycidae</taxon>
        <taxon>Bombycinae</taxon>
        <taxon>Bombyx</taxon>
    </lineage>
</organism>
<evidence type="ECO:0000256" key="17">
    <source>
        <dbReference type="ARBA" id="ARBA00049551"/>
    </source>
</evidence>
<evidence type="ECO:0000256" key="13">
    <source>
        <dbReference type="ARBA" id="ARBA00023075"/>
    </source>
</evidence>
<feature type="domain" description="NADH dehydrogenase subunit 5 C-terminal" evidence="20">
    <location>
        <begin position="389"/>
        <end position="570"/>
    </location>
</feature>
<dbReference type="PRINTS" id="PR01434">
    <property type="entry name" value="NADHDHGNASE5"/>
</dbReference>
<evidence type="ECO:0000256" key="11">
    <source>
        <dbReference type="ARBA" id="ARBA00022989"/>
    </source>
</evidence>
<keyword evidence="9" id="KW-1278">Translocase</keyword>
<dbReference type="PANTHER" id="PTHR42829:SF2">
    <property type="entry name" value="NADH-UBIQUINONE OXIDOREDUCTASE CHAIN 5"/>
    <property type="match status" value="1"/>
</dbReference>
<dbReference type="GO" id="GO:0005743">
    <property type="term" value="C:mitochondrial inner membrane"/>
    <property type="evidence" value="ECO:0007669"/>
    <property type="project" value="UniProtKB-SubCell"/>
</dbReference>
<dbReference type="GO" id="GO:0008137">
    <property type="term" value="F:NADH dehydrogenase (ubiquinone) activity"/>
    <property type="evidence" value="ECO:0007669"/>
    <property type="project" value="UniProtKB-EC"/>
</dbReference>
<evidence type="ECO:0000256" key="6">
    <source>
        <dbReference type="ARBA" id="ARBA00022660"/>
    </source>
</evidence>
<comment type="catalytic activity">
    <reaction evidence="17">
        <text>a ubiquinone + NADH + 5 H(+)(in) = a ubiquinol + NAD(+) + 4 H(+)(out)</text>
        <dbReference type="Rhea" id="RHEA:29091"/>
        <dbReference type="Rhea" id="RHEA-COMP:9565"/>
        <dbReference type="Rhea" id="RHEA-COMP:9566"/>
        <dbReference type="ChEBI" id="CHEBI:15378"/>
        <dbReference type="ChEBI" id="CHEBI:16389"/>
        <dbReference type="ChEBI" id="CHEBI:17976"/>
        <dbReference type="ChEBI" id="CHEBI:57540"/>
        <dbReference type="ChEBI" id="CHEBI:57945"/>
        <dbReference type="EC" id="7.1.1.2"/>
    </reaction>
</comment>
<keyword evidence="13" id="KW-0830">Ubiquinone</keyword>
<keyword evidence="6" id="KW-0679">Respiratory chain</keyword>
<dbReference type="InterPro" id="IPR010934">
    <property type="entry name" value="NADH_DH_su5_C"/>
</dbReference>
<dbReference type="EC" id="7.1.1.2" evidence="3"/>
<feature type="transmembrane region" description="Helical" evidence="18">
    <location>
        <begin position="82"/>
        <end position="101"/>
    </location>
</feature>
<dbReference type="GO" id="GO:0042773">
    <property type="term" value="P:ATP synthesis coupled electron transport"/>
    <property type="evidence" value="ECO:0007669"/>
    <property type="project" value="InterPro"/>
</dbReference>
<feature type="domain" description="NADH:quinone oxidoreductase/Mrp antiporter transmembrane" evidence="19">
    <location>
        <begin position="102"/>
        <end position="382"/>
    </location>
</feature>
<feature type="transmembrane region" description="Helical" evidence="18">
    <location>
        <begin position="239"/>
        <end position="261"/>
    </location>
</feature>
<evidence type="ECO:0000256" key="12">
    <source>
        <dbReference type="ARBA" id="ARBA00023027"/>
    </source>
</evidence>
<keyword evidence="7 18" id="KW-0812">Transmembrane</keyword>
<name>A0A7T8ZTP6_BOMMO</name>
<dbReference type="EMBL" id="MN027269">
    <property type="protein sequence ID" value="QQQ89461.1"/>
    <property type="molecule type" value="Genomic_DNA"/>
</dbReference>
<dbReference type="GO" id="GO:0015990">
    <property type="term" value="P:electron transport coupled proton transport"/>
    <property type="evidence" value="ECO:0007669"/>
    <property type="project" value="TreeGrafter"/>
</dbReference>
<gene>
    <name evidence="21" type="primary">ND5</name>
</gene>
<evidence type="ECO:0000256" key="14">
    <source>
        <dbReference type="ARBA" id="ARBA00023128"/>
    </source>
</evidence>
<feature type="transmembrane region" description="Helical" evidence="18">
    <location>
        <begin position="44"/>
        <end position="70"/>
    </location>
</feature>
<protein>
    <recommendedName>
        <fullName evidence="4">NADH-ubiquinone oxidoreductase chain 5</fullName>
        <ecNumber evidence="3">7.1.1.2</ecNumber>
    </recommendedName>
    <alternativeName>
        <fullName evidence="16">NADH dehydrogenase subunit 5</fullName>
    </alternativeName>
</protein>
<proteinExistence type="predicted"/>
<reference evidence="21" key="1">
    <citation type="journal article" date="2019" name="Mitochondrial DNA Part B Resour">
        <title>The complete mitochondrial genome of Yao silkworm (Bombyx mori).</title>
        <authorList>
            <person name="Zhang G.Z."/>
            <person name="Huang W.G."/>
            <person name="Zhang Y.L."/>
            <person name="Liu Y.W."/>
            <person name="Huang H.X."/>
            <person name="Liu Y.Q."/>
            <person name="Bi L.H."/>
            <person name="Lu C."/>
        </authorList>
    </citation>
    <scope>NUCLEOTIDE SEQUENCE</scope>
    <source>
        <strain evidence="21">Yao 17W</strain>
    </source>
</reference>
<keyword evidence="15 18" id="KW-0472">Membrane</keyword>
<evidence type="ECO:0000259" key="20">
    <source>
        <dbReference type="Pfam" id="PF06455"/>
    </source>
</evidence>
<evidence type="ECO:0000256" key="1">
    <source>
        <dbReference type="ARBA" id="ARBA00003257"/>
    </source>
</evidence>
<feature type="transmembrane region" description="Helical" evidence="18">
    <location>
        <begin position="300"/>
        <end position="317"/>
    </location>
</feature>
<feature type="transmembrane region" description="Helical" evidence="18">
    <location>
        <begin position="415"/>
        <end position="440"/>
    </location>
</feature>
<feature type="transmembrane region" description="Helical" evidence="18">
    <location>
        <begin position="7"/>
        <end position="32"/>
    </location>
</feature>
<accession>A0A7T8ZTP6</accession>
<feature type="transmembrane region" description="Helical" evidence="18">
    <location>
        <begin position="552"/>
        <end position="571"/>
    </location>
</feature>
<dbReference type="GO" id="GO:0003954">
    <property type="term" value="F:NADH dehydrogenase activity"/>
    <property type="evidence" value="ECO:0007669"/>
    <property type="project" value="TreeGrafter"/>
</dbReference>
<evidence type="ECO:0000256" key="16">
    <source>
        <dbReference type="ARBA" id="ARBA00031027"/>
    </source>
</evidence>
<keyword evidence="12" id="KW-0520">NAD</keyword>
<feature type="transmembrane region" description="Helical" evidence="18">
    <location>
        <begin position="455"/>
        <end position="478"/>
    </location>
</feature>
<evidence type="ECO:0000256" key="9">
    <source>
        <dbReference type="ARBA" id="ARBA00022967"/>
    </source>
</evidence>
<comment type="function">
    <text evidence="1">Core subunit of the mitochondrial membrane respiratory chain NADH dehydrogenase (Complex I) that is believed to belong to the minimal assembly required for catalysis. Complex I functions in the transfer of electrons from NADH to the respiratory chain. The immediate electron acceptor for the enzyme is believed to be ubiquinone.</text>
</comment>
<dbReference type="Pfam" id="PF06455">
    <property type="entry name" value="NADH5_C"/>
    <property type="match status" value="1"/>
</dbReference>
<evidence type="ECO:0000256" key="3">
    <source>
        <dbReference type="ARBA" id="ARBA00012944"/>
    </source>
</evidence>
<evidence type="ECO:0000259" key="19">
    <source>
        <dbReference type="Pfam" id="PF00361"/>
    </source>
</evidence>
<evidence type="ECO:0000313" key="21">
    <source>
        <dbReference type="EMBL" id="QQQ89461.1"/>
    </source>
</evidence>
<evidence type="ECO:0000256" key="15">
    <source>
        <dbReference type="ARBA" id="ARBA00023136"/>
    </source>
</evidence>
<evidence type="ECO:0000256" key="8">
    <source>
        <dbReference type="ARBA" id="ARBA00022792"/>
    </source>
</evidence>
<evidence type="ECO:0000256" key="10">
    <source>
        <dbReference type="ARBA" id="ARBA00022982"/>
    </source>
</evidence>
<evidence type="ECO:0000256" key="2">
    <source>
        <dbReference type="ARBA" id="ARBA00004448"/>
    </source>
</evidence>
<feature type="transmembrane region" description="Helical" evidence="18">
    <location>
        <begin position="147"/>
        <end position="167"/>
    </location>
</feature>
<dbReference type="AlphaFoldDB" id="A0A7T8ZTP6"/>
<dbReference type="PANTHER" id="PTHR42829">
    <property type="entry name" value="NADH-UBIQUINONE OXIDOREDUCTASE CHAIN 5"/>
    <property type="match status" value="1"/>
</dbReference>
<dbReference type="PRINTS" id="PR01435">
    <property type="entry name" value="NPOXDRDTASE5"/>
</dbReference>
<dbReference type="InterPro" id="IPR001750">
    <property type="entry name" value="ND/Mrp_TM"/>
</dbReference>
<dbReference type="InterPro" id="IPR003945">
    <property type="entry name" value="NU5C-like"/>
</dbReference>
<comment type="subcellular location">
    <subcellularLocation>
        <location evidence="2">Mitochondrion inner membrane</location>
        <topology evidence="2">Multi-pass membrane protein</topology>
    </subcellularLocation>
</comment>
<evidence type="ECO:0000256" key="18">
    <source>
        <dbReference type="SAM" id="Phobius"/>
    </source>
</evidence>
<feature type="transmembrane region" description="Helical" evidence="18">
    <location>
        <begin position="329"/>
        <end position="353"/>
    </location>
</feature>
<feature type="transmembrane region" description="Helical" evidence="18">
    <location>
        <begin position="268"/>
        <end position="288"/>
    </location>
</feature>
<feature type="transmembrane region" description="Helical" evidence="18">
    <location>
        <begin position="211"/>
        <end position="233"/>
    </location>
</feature>
<reference evidence="21" key="2">
    <citation type="submission" date="2019-06" db="EMBL/GenBank/DDBJ databases">
        <authorList>
            <person name="Zhang G.-Z."/>
        </authorList>
    </citation>
    <scope>NUCLEOTIDE SEQUENCE</scope>
    <source>
        <strain evidence="21">Yao 17W</strain>
    </source>
</reference>
<dbReference type="Pfam" id="PF00361">
    <property type="entry name" value="Proton_antipo_M"/>
    <property type="match status" value="1"/>
</dbReference>
<keyword evidence="11 18" id="KW-1133">Transmembrane helix</keyword>
<keyword evidence="14 21" id="KW-0496">Mitochondrion</keyword>
<feature type="transmembrane region" description="Helical" evidence="18">
    <location>
        <begin position="490"/>
        <end position="510"/>
    </location>
</feature>
<evidence type="ECO:0000256" key="7">
    <source>
        <dbReference type="ARBA" id="ARBA00022692"/>
    </source>
</evidence>
<keyword evidence="10" id="KW-0249">Electron transport</keyword>
<geneLocation type="mitochondrion" evidence="21"/>
<feature type="transmembrane region" description="Helical" evidence="18">
    <location>
        <begin position="373"/>
        <end position="394"/>
    </location>
</feature>
<sequence>MCFNSFFFLFFFMLINFFFFVYFIMNGLSVFFEWEIISFNSMSIVMSILLDWMSLLFMMFVSLISSVVIFYSKSYMNSELNLNRFIILVLMFVFSMVLLIISPNLISILLGWDGLGLISYCLVIYYQNLKSYNAGMLTALSNRIGDVMILMIICWVMNYGSWNYIFYFDFMKNDYVMFIISFMIIIAAMTKSAQIPFSSWLPAAMAAPTPVSALVHSSTLVTAGVYLLIRFNYLLIDMFFFKVLLFLSILTMFMSGISANYEFDLKKIIALSTLSQLGLMMSILSLGFPDIAFFHLLTHAMFKALLFMCAGVIIHMMNDIQDIRYMGGLSLYIPLTSLCLNISNLSLCGIPFLSGFYSKDLILEMVSFNSFNLMVFILFYLSTGLTVFYTFRLIMYVMINDFNLMMIYNLYDEDYIMLNSMFVLLFMSLLSGSFLSWFIFSYPYMIYLPFNLKLMVIYVSILGSILGFMVSNMGIYSLNKLLLSYNLSSFLCLMWFMPNLSTYGLSYIYLNFSQILFKNIDMGWSEIYSGKGIFNILKNYSVFYNIYQMNNFKIYLFSFILWFMILFIFFFI</sequence>
<evidence type="ECO:0000256" key="4">
    <source>
        <dbReference type="ARBA" id="ARBA00021096"/>
    </source>
</evidence>